<dbReference type="EMBL" id="VSSQ01022084">
    <property type="protein sequence ID" value="MPM68139.1"/>
    <property type="molecule type" value="Genomic_DNA"/>
</dbReference>
<organism evidence="1">
    <name type="scientific">bioreactor metagenome</name>
    <dbReference type="NCBI Taxonomy" id="1076179"/>
    <lineage>
        <taxon>unclassified sequences</taxon>
        <taxon>metagenomes</taxon>
        <taxon>ecological metagenomes</taxon>
    </lineage>
</organism>
<gene>
    <name evidence="1" type="ORF">SDC9_115070</name>
</gene>
<name>A0A645BRT8_9ZZZZ</name>
<protein>
    <submittedName>
        <fullName evidence="1">Uncharacterized protein</fullName>
    </submittedName>
</protein>
<accession>A0A645BRT8</accession>
<proteinExistence type="predicted"/>
<dbReference type="InterPro" id="IPR003208">
    <property type="entry name" value="Dehydtase/Dehydtase_re"/>
</dbReference>
<dbReference type="SUPFAM" id="SSF52968">
    <property type="entry name" value="B12-dependent dehydatase associated subunit"/>
    <property type="match status" value="1"/>
</dbReference>
<dbReference type="InterPro" id="IPR010254">
    <property type="entry name" value="B12-dep_deHydtase_bsu"/>
</dbReference>
<dbReference type="Pfam" id="PF02288">
    <property type="entry name" value="Dehydratase_MU"/>
    <property type="match status" value="1"/>
</dbReference>
<reference evidence="1" key="1">
    <citation type="submission" date="2019-08" db="EMBL/GenBank/DDBJ databases">
        <authorList>
            <person name="Kucharzyk K."/>
            <person name="Murdoch R.W."/>
            <person name="Higgins S."/>
            <person name="Loffler F."/>
        </authorList>
    </citation>
    <scope>NUCLEOTIDE SEQUENCE</scope>
</reference>
<comment type="caution">
    <text evidence="1">The sequence shown here is derived from an EMBL/GenBank/DDBJ whole genome shotgun (WGS) entry which is preliminary data.</text>
</comment>
<evidence type="ECO:0000313" key="1">
    <source>
        <dbReference type="EMBL" id="MPM68139.1"/>
    </source>
</evidence>
<dbReference type="AlphaFoldDB" id="A0A645BRT8"/>
<dbReference type="Gene3D" id="3.40.50.10150">
    <property type="entry name" value="B12-dependent dehydatase associated subunit"/>
    <property type="match status" value="1"/>
</dbReference>
<sequence>MSERPTICVRINDAIAHTRVADLLNGIEEEQVPAELSRHGELNPLILAHDASEQSRLGVGVGVALDYVVITTEKLPVDRPYLVVILNRSAASDRAAGTNAARLVKRMPLIDLRQLAPAE</sequence>